<keyword evidence="2" id="KW-1185">Reference proteome</keyword>
<comment type="caution">
    <text evidence="1">The sequence shown here is derived from an EMBL/GenBank/DDBJ whole genome shotgun (WGS) entry which is preliminary data.</text>
</comment>
<sequence>MGRKVLPGRFTDLAAFVLQCEALIRREGPGATVVIHWSGPAPRSGRREIAPGGLYARHLGPTPDQPGWRAYEVGAQAFVAAAAQHRLVEWRPRPKAPP</sequence>
<dbReference type="Proteomes" id="UP001596317">
    <property type="component" value="Unassembled WGS sequence"/>
</dbReference>
<evidence type="ECO:0000313" key="1">
    <source>
        <dbReference type="EMBL" id="MFC6662953.1"/>
    </source>
</evidence>
<accession>A0ABW1ZQU1</accession>
<dbReference type="RefSeq" id="WP_224611764.1">
    <property type="nucleotide sequence ID" value="NZ_JAIQXV010000020.1"/>
</dbReference>
<proteinExistence type="predicted"/>
<gene>
    <name evidence="1" type="ORF">ACFP90_23195</name>
</gene>
<reference evidence="2" key="1">
    <citation type="journal article" date="2019" name="Int. J. Syst. Evol. Microbiol.">
        <title>The Global Catalogue of Microorganisms (GCM) 10K type strain sequencing project: providing services to taxonomists for standard genome sequencing and annotation.</title>
        <authorList>
            <consortium name="The Broad Institute Genomics Platform"/>
            <consortium name="The Broad Institute Genome Sequencing Center for Infectious Disease"/>
            <person name="Wu L."/>
            <person name="Ma J."/>
        </authorList>
    </citation>
    <scope>NUCLEOTIDE SEQUENCE [LARGE SCALE GENOMIC DNA]</scope>
    <source>
        <strain evidence="2">CCUG 63830</strain>
    </source>
</reference>
<dbReference type="EMBL" id="JBHSWB010000002">
    <property type="protein sequence ID" value="MFC6662953.1"/>
    <property type="molecule type" value="Genomic_DNA"/>
</dbReference>
<name>A0ABW1ZQU1_9DEIO</name>
<evidence type="ECO:0000313" key="2">
    <source>
        <dbReference type="Proteomes" id="UP001596317"/>
    </source>
</evidence>
<organism evidence="1 2">
    <name type="scientific">Deinococcus multiflagellatus</name>
    <dbReference type="NCBI Taxonomy" id="1656887"/>
    <lineage>
        <taxon>Bacteria</taxon>
        <taxon>Thermotogati</taxon>
        <taxon>Deinococcota</taxon>
        <taxon>Deinococci</taxon>
        <taxon>Deinococcales</taxon>
        <taxon>Deinococcaceae</taxon>
        <taxon>Deinococcus</taxon>
    </lineage>
</organism>
<protein>
    <submittedName>
        <fullName evidence="1">Uncharacterized protein</fullName>
    </submittedName>
</protein>